<dbReference type="SUPFAM" id="SSF52467">
    <property type="entry name" value="DHS-like NAD/FAD-binding domain"/>
    <property type="match status" value="1"/>
</dbReference>
<name>A0A7C8IBM7_9PLEO</name>
<evidence type="ECO:0000259" key="15">
    <source>
        <dbReference type="Pfam" id="PF02776"/>
    </source>
</evidence>
<evidence type="ECO:0000256" key="4">
    <source>
        <dbReference type="ARBA" id="ARBA00013202"/>
    </source>
</evidence>
<dbReference type="CDD" id="cd07038">
    <property type="entry name" value="TPP_PYR_PDC_IPDC_like"/>
    <property type="match status" value="1"/>
</dbReference>
<dbReference type="Proteomes" id="UP000481861">
    <property type="component" value="Unassembled WGS sequence"/>
</dbReference>
<evidence type="ECO:0000256" key="1">
    <source>
        <dbReference type="ARBA" id="ARBA00001041"/>
    </source>
</evidence>
<comment type="caution">
    <text evidence="16">The sequence shown here is derived from an EMBL/GenBank/DDBJ whole genome shotgun (WGS) entry which is preliminary data.</text>
</comment>
<dbReference type="Pfam" id="PF02775">
    <property type="entry name" value="TPP_enzyme_C"/>
    <property type="match status" value="1"/>
</dbReference>
<comment type="similarity">
    <text evidence="3 12">Belongs to the TPP enzyme family.</text>
</comment>
<feature type="domain" description="Thiamine pyrophosphate enzyme central" evidence="13">
    <location>
        <begin position="203"/>
        <end position="316"/>
    </location>
</feature>
<gene>
    <name evidence="16" type="ORF">BDV95DRAFT_602930</name>
</gene>
<protein>
    <recommendedName>
        <fullName evidence="5">Pyruvate decarboxylase</fullName>
        <ecNumber evidence="4">4.1.1.1</ecNumber>
    </recommendedName>
</protein>
<accession>A0A7C8IBM7</accession>
<keyword evidence="6 11" id="KW-0479">Metal-binding</keyword>
<comment type="catalytic activity">
    <reaction evidence="1">
        <text>a 2-oxocarboxylate + H(+) = an aldehyde + CO2</text>
        <dbReference type="Rhea" id="RHEA:11628"/>
        <dbReference type="ChEBI" id="CHEBI:15378"/>
        <dbReference type="ChEBI" id="CHEBI:16526"/>
        <dbReference type="ChEBI" id="CHEBI:17478"/>
        <dbReference type="ChEBI" id="CHEBI:35179"/>
        <dbReference type="EC" id="4.1.1.1"/>
    </reaction>
</comment>
<dbReference type="Gene3D" id="3.40.50.970">
    <property type="match status" value="2"/>
</dbReference>
<proteinExistence type="inferred from homology"/>
<dbReference type="CDD" id="cd02005">
    <property type="entry name" value="TPP_PDC_IPDC"/>
    <property type="match status" value="1"/>
</dbReference>
<evidence type="ECO:0000256" key="10">
    <source>
        <dbReference type="ARBA" id="ARBA00023239"/>
    </source>
</evidence>
<dbReference type="GO" id="GO:0030976">
    <property type="term" value="F:thiamine pyrophosphate binding"/>
    <property type="evidence" value="ECO:0007669"/>
    <property type="project" value="InterPro"/>
</dbReference>
<evidence type="ECO:0000256" key="5">
    <source>
        <dbReference type="ARBA" id="ARBA00014422"/>
    </source>
</evidence>
<feature type="binding site" evidence="11">
    <location>
        <position position="476"/>
    </location>
    <ligand>
        <name>Mg(2+)</name>
        <dbReference type="ChEBI" id="CHEBI:18420"/>
    </ligand>
</feature>
<evidence type="ECO:0000259" key="14">
    <source>
        <dbReference type="Pfam" id="PF02775"/>
    </source>
</evidence>
<dbReference type="PANTHER" id="PTHR43452:SF30">
    <property type="entry name" value="PYRUVATE DECARBOXYLASE ISOZYME 1-RELATED"/>
    <property type="match status" value="1"/>
</dbReference>
<keyword evidence="10" id="KW-0456">Lyase</keyword>
<reference evidence="16 17" key="1">
    <citation type="submission" date="2020-01" db="EMBL/GenBank/DDBJ databases">
        <authorList>
            <consortium name="DOE Joint Genome Institute"/>
            <person name="Haridas S."/>
            <person name="Albert R."/>
            <person name="Binder M."/>
            <person name="Bloem J."/>
            <person name="Labutti K."/>
            <person name="Salamov A."/>
            <person name="Andreopoulos B."/>
            <person name="Baker S.E."/>
            <person name="Barry K."/>
            <person name="Bills G."/>
            <person name="Bluhm B.H."/>
            <person name="Cannon C."/>
            <person name="Castanera R."/>
            <person name="Culley D.E."/>
            <person name="Daum C."/>
            <person name="Ezra D."/>
            <person name="Gonzalez J.B."/>
            <person name="Henrissat B."/>
            <person name="Kuo A."/>
            <person name="Liang C."/>
            <person name="Lipzen A."/>
            <person name="Lutzoni F."/>
            <person name="Magnuson J."/>
            <person name="Mondo S."/>
            <person name="Nolan M."/>
            <person name="Ohm R."/>
            <person name="Pangilinan J."/>
            <person name="Park H.-J.H."/>
            <person name="Ramirez L."/>
            <person name="Alfaro M."/>
            <person name="Sun H."/>
            <person name="Tritt A."/>
            <person name="Yoshinaga Y."/>
            <person name="Zwiers L.-H.L."/>
            <person name="Turgeon B.G."/>
            <person name="Goodwin S.B."/>
            <person name="Spatafora J.W."/>
            <person name="Crous P.W."/>
            <person name="Grigoriev I.V."/>
        </authorList>
    </citation>
    <scope>NUCLEOTIDE SEQUENCE [LARGE SCALE GENOMIC DNA]</scope>
    <source>
        <strain evidence="16 17">CBS 611.86</strain>
    </source>
</reference>
<dbReference type="GO" id="GO:0000287">
    <property type="term" value="F:magnesium ion binding"/>
    <property type="evidence" value="ECO:0007669"/>
    <property type="project" value="InterPro"/>
</dbReference>
<keyword evidence="8 11" id="KW-0460">Magnesium</keyword>
<sequence>MSKITLGRYMWERIHQVGVDTIFGVPGDFNLKFLDEIYHVEGLRWLGNQNELNASYAADGYGRIKGVPGVFVTTHGVGELSAINGVAGAMSERVKVIHVVGQTPRAMQKAHMMIHHSIGEKPDHQLYNNASRGLRIAAAELWDVETAPAEIDRVIRECFIKSGPVYIFMPLDLSTEEVSADLLKTPLDVSPHVDQAAQEKAVAAINSAIASSKNPAILVDALAHRFNAAPEAKDLVKKLRTPFFASNMGKSVVDETDEMYVGVWNGDVGTPGVKEVANASDLVITLGYLPGDTNSGGFSRQLEDGKAIHINPFSVVVKGETYPNIYIKPLLAALTASLPSTPQHTVTIPELPPPRIPVDKDATHITQSWLWPNFESFLRPGDVVIGETGTTLFGLCDTKFPSNVRWHAQIYYGSIGFATAATLGAEIARKELEDKGVNGGGRTVLVTGDGSLALTMQEIGTMIKAGIKPVIFVINNEGYTIERLIWGARQGYNDIVPTAYSHLLPLYKHPSPEKSYHFAKTKTEFEAVLAKPELSNPDALQLVEVVVDKMDTAWRLPAQLASRGKADVDRLTKAGFVDTYGNWGLEGVSNGGVKWN</sequence>
<dbReference type="GO" id="GO:0005634">
    <property type="term" value="C:nucleus"/>
    <property type="evidence" value="ECO:0007669"/>
    <property type="project" value="TreeGrafter"/>
</dbReference>
<evidence type="ECO:0000313" key="16">
    <source>
        <dbReference type="EMBL" id="KAF2875509.1"/>
    </source>
</evidence>
<feature type="binding site" evidence="11">
    <location>
        <position position="449"/>
    </location>
    <ligand>
        <name>Mg(2+)</name>
        <dbReference type="ChEBI" id="CHEBI:18420"/>
    </ligand>
</feature>
<dbReference type="InterPro" id="IPR047214">
    <property type="entry name" value="TPP_PDC_IPDC"/>
</dbReference>
<dbReference type="GO" id="GO:0004737">
    <property type="term" value="F:pyruvate decarboxylase activity"/>
    <property type="evidence" value="ECO:0007669"/>
    <property type="project" value="UniProtKB-EC"/>
</dbReference>
<dbReference type="OrthoDB" id="308383at2759"/>
<evidence type="ECO:0000256" key="9">
    <source>
        <dbReference type="ARBA" id="ARBA00023052"/>
    </source>
</evidence>
<evidence type="ECO:0000259" key="13">
    <source>
        <dbReference type="Pfam" id="PF00205"/>
    </source>
</evidence>
<dbReference type="FunFam" id="3.40.50.970:FF:000024">
    <property type="entry name" value="Pyruvate decarboxylase isozyme"/>
    <property type="match status" value="1"/>
</dbReference>
<dbReference type="PANTHER" id="PTHR43452">
    <property type="entry name" value="PYRUVATE DECARBOXYLASE"/>
    <property type="match status" value="1"/>
</dbReference>
<keyword evidence="7" id="KW-0210">Decarboxylase</keyword>
<dbReference type="InterPro" id="IPR029061">
    <property type="entry name" value="THDP-binding"/>
</dbReference>
<keyword evidence="16" id="KW-0670">Pyruvate</keyword>
<dbReference type="EC" id="4.1.1.1" evidence="4"/>
<evidence type="ECO:0000256" key="3">
    <source>
        <dbReference type="ARBA" id="ARBA00007812"/>
    </source>
</evidence>
<dbReference type="EMBL" id="JAADJZ010000004">
    <property type="protein sequence ID" value="KAF2875509.1"/>
    <property type="molecule type" value="Genomic_DNA"/>
</dbReference>
<dbReference type="PIRSF" id="PIRSF036565">
    <property type="entry name" value="Pyruvt_ip_decrb"/>
    <property type="match status" value="1"/>
</dbReference>
<dbReference type="AlphaFoldDB" id="A0A7C8IBM7"/>
<dbReference type="Pfam" id="PF00205">
    <property type="entry name" value="TPP_enzyme_M"/>
    <property type="match status" value="1"/>
</dbReference>
<evidence type="ECO:0000256" key="2">
    <source>
        <dbReference type="ARBA" id="ARBA00001964"/>
    </source>
</evidence>
<comment type="cofactor">
    <cofactor evidence="2">
        <name>thiamine diphosphate</name>
        <dbReference type="ChEBI" id="CHEBI:58937"/>
    </cofactor>
</comment>
<dbReference type="FunFam" id="3.40.50.970:FF:000019">
    <property type="entry name" value="Pyruvate decarboxylase isozyme"/>
    <property type="match status" value="1"/>
</dbReference>
<evidence type="ECO:0000256" key="11">
    <source>
        <dbReference type="PIRSR" id="PIRSR036565-2"/>
    </source>
</evidence>
<evidence type="ECO:0000256" key="7">
    <source>
        <dbReference type="ARBA" id="ARBA00022793"/>
    </source>
</evidence>
<feature type="domain" description="Thiamine pyrophosphate enzyme N-terminal TPP-binding" evidence="15">
    <location>
        <begin position="5"/>
        <end position="113"/>
    </location>
</feature>
<dbReference type="GO" id="GO:0005829">
    <property type="term" value="C:cytosol"/>
    <property type="evidence" value="ECO:0007669"/>
    <property type="project" value="TreeGrafter"/>
</dbReference>
<feature type="domain" description="Thiamine pyrophosphate enzyme TPP-binding" evidence="14">
    <location>
        <begin position="400"/>
        <end position="483"/>
    </location>
</feature>
<dbReference type="GO" id="GO:0000949">
    <property type="term" value="P:aromatic amino acid family catabolic process to alcohol via Ehrlich pathway"/>
    <property type="evidence" value="ECO:0007669"/>
    <property type="project" value="TreeGrafter"/>
</dbReference>
<dbReference type="SUPFAM" id="SSF52518">
    <property type="entry name" value="Thiamin diphosphate-binding fold (THDP-binding)"/>
    <property type="match status" value="2"/>
</dbReference>
<evidence type="ECO:0000256" key="8">
    <source>
        <dbReference type="ARBA" id="ARBA00022842"/>
    </source>
</evidence>
<feature type="binding site" evidence="11">
    <location>
        <position position="478"/>
    </location>
    <ligand>
        <name>Mg(2+)</name>
        <dbReference type="ChEBI" id="CHEBI:18420"/>
    </ligand>
</feature>
<evidence type="ECO:0000313" key="17">
    <source>
        <dbReference type="Proteomes" id="UP000481861"/>
    </source>
</evidence>
<dbReference type="Pfam" id="PF02776">
    <property type="entry name" value="TPP_enzyme_N"/>
    <property type="match status" value="1"/>
</dbReference>
<keyword evidence="9 12" id="KW-0786">Thiamine pyrophosphate</keyword>
<dbReference type="InterPro" id="IPR047213">
    <property type="entry name" value="TPP_PYR_PDC_IPDC-like"/>
</dbReference>
<evidence type="ECO:0000256" key="6">
    <source>
        <dbReference type="ARBA" id="ARBA00022723"/>
    </source>
</evidence>
<dbReference type="InterPro" id="IPR012001">
    <property type="entry name" value="Thiamin_PyroP_enz_TPP-bd_dom"/>
</dbReference>
<dbReference type="InterPro" id="IPR011766">
    <property type="entry name" value="TPP_enzyme_TPP-bd"/>
</dbReference>
<keyword evidence="17" id="KW-1185">Reference proteome</keyword>
<comment type="cofactor">
    <cofactor evidence="11">
        <name>Mg(2+)</name>
        <dbReference type="ChEBI" id="CHEBI:18420"/>
    </cofactor>
    <text evidence="11">Binds 1 Mg(2+) per subunit.</text>
</comment>
<organism evidence="16 17">
    <name type="scientific">Massariosphaeria phaeospora</name>
    <dbReference type="NCBI Taxonomy" id="100035"/>
    <lineage>
        <taxon>Eukaryota</taxon>
        <taxon>Fungi</taxon>
        <taxon>Dikarya</taxon>
        <taxon>Ascomycota</taxon>
        <taxon>Pezizomycotina</taxon>
        <taxon>Dothideomycetes</taxon>
        <taxon>Pleosporomycetidae</taxon>
        <taxon>Pleosporales</taxon>
        <taxon>Pleosporales incertae sedis</taxon>
        <taxon>Massariosphaeria</taxon>
    </lineage>
</organism>
<dbReference type="InterPro" id="IPR029035">
    <property type="entry name" value="DHS-like_NAD/FAD-binding_dom"/>
</dbReference>
<dbReference type="InterPro" id="IPR012000">
    <property type="entry name" value="Thiamin_PyroP_enz_cen_dom"/>
</dbReference>
<dbReference type="Gene3D" id="3.40.50.1220">
    <property type="entry name" value="TPP-binding domain"/>
    <property type="match status" value="1"/>
</dbReference>
<dbReference type="InterPro" id="IPR012110">
    <property type="entry name" value="PDC/IPDC-like"/>
</dbReference>
<evidence type="ECO:0000256" key="12">
    <source>
        <dbReference type="RuleBase" id="RU362132"/>
    </source>
</evidence>